<comment type="similarity">
    <text evidence="4">Belongs to the arginase family.</text>
</comment>
<protein>
    <submittedName>
        <fullName evidence="6">Arginase family protein</fullName>
        <ecNumber evidence="6">3.5.3.-</ecNumber>
    </submittedName>
</protein>
<sequence length="327" mass="33204">MTATNTRTRSAERGLGVLGVPTSAGSHNPGQEKAPAAWRAAGLLKELSGHGLAVEDFGDLPVQRHRPSPPVDGVRDLERVAETAGRTAAEVAAVVATGRLPLVLGGDCTITLGAVAGLSARGTTPGLVYFDGDADLSTPETTDSAVLDTMGTTHLLGDGAPALARLGGRHPLLPADHIALLGFDPAELSTEHWGRLAAHRLHATPVAAVRADPAGAAVAALAHVEARAESVLVHFDVDVLDTGAFPLANFPHFNGLTLDQAESVLARLCASPAFAGLVVTEVNPDHDPEGELLRRLAEVLGRVLAGAVPPGVSGRPAGGPSGSSVAG</sequence>
<proteinExistence type="inferred from homology"/>
<dbReference type="PANTHER" id="PTHR43782">
    <property type="entry name" value="ARGINASE"/>
    <property type="match status" value="1"/>
</dbReference>
<dbReference type="Pfam" id="PF00491">
    <property type="entry name" value="Arginase"/>
    <property type="match status" value="1"/>
</dbReference>
<dbReference type="PRINTS" id="PR00116">
    <property type="entry name" value="ARGINASE"/>
</dbReference>
<reference evidence="6 7" key="1">
    <citation type="submission" date="2024-09" db="EMBL/GenBank/DDBJ databases">
        <authorList>
            <person name="Lee S.D."/>
        </authorList>
    </citation>
    <scope>NUCLEOTIDE SEQUENCE [LARGE SCALE GENOMIC DNA]</scope>
    <source>
        <strain evidence="6 7">N1-5</strain>
    </source>
</reference>
<dbReference type="InterPro" id="IPR006035">
    <property type="entry name" value="Ureohydrolase"/>
</dbReference>
<dbReference type="InterPro" id="IPR023696">
    <property type="entry name" value="Ureohydrolase_dom_sf"/>
</dbReference>
<accession>A0ABV6UR22</accession>
<evidence type="ECO:0000256" key="5">
    <source>
        <dbReference type="SAM" id="MobiDB-lite"/>
    </source>
</evidence>
<evidence type="ECO:0000256" key="2">
    <source>
        <dbReference type="ARBA" id="ARBA00022801"/>
    </source>
</evidence>
<dbReference type="CDD" id="cd09999">
    <property type="entry name" value="Arginase-like_1"/>
    <property type="match status" value="1"/>
</dbReference>
<gene>
    <name evidence="6" type="ORF">ACEZDJ_21645</name>
</gene>
<dbReference type="PROSITE" id="PS51409">
    <property type="entry name" value="ARGINASE_2"/>
    <property type="match status" value="1"/>
</dbReference>
<evidence type="ECO:0000256" key="1">
    <source>
        <dbReference type="ARBA" id="ARBA00022723"/>
    </source>
</evidence>
<dbReference type="PANTHER" id="PTHR43782:SF3">
    <property type="entry name" value="ARGINASE"/>
    <property type="match status" value="1"/>
</dbReference>
<organism evidence="6 7">
    <name type="scientific">Streptacidiphilus cavernicola</name>
    <dbReference type="NCBI Taxonomy" id="3342716"/>
    <lineage>
        <taxon>Bacteria</taxon>
        <taxon>Bacillati</taxon>
        <taxon>Actinomycetota</taxon>
        <taxon>Actinomycetes</taxon>
        <taxon>Kitasatosporales</taxon>
        <taxon>Streptomycetaceae</taxon>
        <taxon>Streptacidiphilus</taxon>
    </lineage>
</organism>
<keyword evidence="1" id="KW-0479">Metal-binding</keyword>
<dbReference type="SUPFAM" id="SSF52768">
    <property type="entry name" value="Arginase/deacetylase"/>
    <property type="match status" value="1"/>
</dbReference>
<evidence type="ECO:0000256" key="4">
    <source>
        <dbReference type="PROSITE-ProRule" id="PRU00742"/>
    </source>
</evidence>
<dbReference type="GO" id="GO:0016787">
    <property type="term" value="F:hydrolase activity"/>
    <property type="evidence" value="ECO:0007669"/>
    <property type="project" value="UniProtKB-KW"/>
</dbReference>
<dbReference type="Gene3D" id="3.40.800.10">
    <property type="entry name" value="Ureohydrolase domain"/>
    <property type="match status" value="1"/>
</dbReference>
<dbReference type="Proteomes" id="UP001592528">
    <property type="component" value="Unassembled WGS sequence"/>
</dbReference>
<feature type="region of interest" description="Disordered" evidence="5">
    <location>
        <begin position="1"/>
        <end position="34"/>
    </location>
</feature>
<evidence type="ECO:0000256" key="3">
    <source>
        <dbReference type="ARBA" id="ARBA00023211"/>
    </source>
</evidence>
<name>A0ABV6UR22_9ACTN</name>
<dbReference type="EMBL" id="JBHEZZ010000012">
    <property type="protein sequence ID" value="MFC1403900.1"/>
    <property type="molecule type" value="Genomic_DNA"/>
</dbReference>
<dbReference type="PIRSF" id="PIRSF036979">
    <property type="entry name" value="Arginase"/>
    <property type="match status" value="1"/>
</dbReference>
<dbReference type="EC" id="3.5.3.-" evidence="6"/>
<evidence type="ECO:0000313" key="7">
    <source>
        <dbReference type="Proteomes" id="UP001592528"/>
    </source>
</evidence>
<comment type="caution">
    <text evidence="6">The sequence shown here is derived from an EMBL/GenBank/DDBJ whole genome shotgun (WGS) entry which is preliminary data.</text>
</comment>
<evidence type="ECO:0000313" key="6">
    <source>
        <dbReference type="EMBL" id="MFC1403900.1"/>
    </source>
</evidence>
<keyword evidence="7" id="KW-1185">Reference proteome</keyword>
<dbReference type="RefSeq" id="WP_051725110.1">
    <property type="nucleotide sequence ID" value="NZ_JBHEZZ010000012.1"/>
</dbReference>
<keyword evidence="3" id="KW-0464">Manganese</keyword>
<keyword evidence="2 6" id="KW-0378">Hydrolase</keyword>